<sequence length="245" mass="27395">MHATKYTSIKSETFVLSSANGNGVKGVVTLTGDVISKADISMRYSVKGNNQILKTCLREDSSVLWRVQQIQDAGNHLKAALNIISNTDSDCEFETGEEVVMLMDSIMSHIQKGQQRLLNPAKPTLEDVFCNKFIKSLYPPLPQDMLLDFYLQGAKLVLQVYHLHASPVPKLQKPSIITAGPRNRNIIEIGSSKYEVATTATVESHIPWVREVITCLTFALQLCQSLKDKIQVFSTYWKNRLPAAR</sequence>
<dbReference type="AlphaFoldDB" id="A0A2G8K3X2"/>
<keyword evidence="3" id="KW-1185">Reference proteome</keyword>
<organism evidence="2 3">
    <name type="scientific">Stichopus japonicus</name>
    <name type="common">Sea cucumber</name>
    <dbReference type="NCBI Taxonomy" id="307972"/>
    <lineage>
        <taxon>Eukaryota</taxon>
        <taxon>Metazoa</taxon>
        <taxon>Echinodermata</taxon>
        <taxon>Eleutherozoa</taxon>
        <taxon>Echinozoa</taxon>
        <taxon>Holothuroidea</taxon>
        <taxon>Aspidochirotacea</taxon>
        <taxon>Aspidochirotida</taxon>
        <taxon>Stichopodidae</taxon>
        <taxon>Apostichopus</taxon>
    </lineage>
</organism>
<comment type="caution">
    <text evidence="2">The sequence shown here is derived from an EMBL/GenBank/DDBJ whole genome shotgun (WGS) entry which is preliminary data.</text>
</comment>
<proteinExistence type="inferred from homology"/>
<gene>
    <name evidence="2" type="ORF">BSL78_20440</name>
</gene>
<comment type="similarity">
    <text evidence="1">Belongs to the rogdi family.</text>
</comment>
<reference evidence="2 3" key="1">
    <citation type="journal article" date="2017" name="PLoS Biol.">
        <title>The sea cucumber genome provides insights into morphological evolution and visceral regeneration.</title>
        <authorList>
            <person name="Zhang X."/>
            <person name="Sun L."/>
            <person name="Yuan J."/>
            <person name="Sun Y."/>
            <person name="Gao Y."/>
            <person name="Zhang L."/>
            <person name="Li S."/>
            <person name="Dai H."/>
            <person name="Hamel J.F."/>
            <person name="Liu C."/>
            <person name="Yu Y."/>
            <person name="Liu S."/>
            <person name="Lin W."/>
            <person name="Guo K."/>
            <person name="Jin S."/>
            <person name="Xu P."/>
            <person name="Storey K.B."/>
            <person name="Huan P."/>
            <person name="Zhang T."/>
            <person name="Zhou Y."/>
            <person name="Zhang J."/>
            <person name="Lin C."/>
            <person name="Li X."/>
            <person name="Xing L."/>
            <person name="Huo D."/>
            <person name="Sun M."/>
            <person name="Wang L."/>
            <person name="Mercier A."/>
            <person name="Li F."/>
            <person name="Yang H."/>
            <person name="Xiang J."/>
        </authorList>
    </citation>
    <scope>NUCLEOTIDE SEQUENCE [LARGE SCALE GENOMIC DNA]</scope>
    <source>
        <strain evidence="2">Shaxun</strain>
        <tissue evidence="2">Muscle</tissue>
    </source>
</reference>
<dbReference type="EMBL" id="MRZV01000910">
    <property type="protein sequence ID" value="PIK42716.1"/>
    <property type="molecule type" value="Genomic_DNA"/>
</dbReference>
<dbReference type="PANTHER" id="PTHR13618:SF1">
    <property type="entry name" value="PROTEIN ROGDI HOMOLOG"/>
    <property type="match status" value="1"/>
</dbReference>
<dbReference type="Proteomes" id="UP000230750">
    <property type="component" value="Unassembled WGS sequence"/>
</dbReference>
<dbReference type="InterPro" id="IPR028241">
    <property type="entry name" value="RAVE2/Rogdi"/>
</dbReference>
<evidence type="ECO:0000313" key="3">
    <source>
        <dbReference type="Proteomes" id="UP000230750"/>
    </source>
</evidence>
<name>A0A2G8K3X2_STIJA</name>
<dbReference type="Pfam" id="PF10259">
    <property type="entry name" value="Rogdi_lz"/>
    <property type="match status" value="1"/>
</dbReference>
<protein>
    <recommendedName>
        <fullName evidence="4">Protein rogdi-like</fullName>
    </recommendedName>
</protein>
<dbReference type="GO" id="GO:0043291">
    <property type="term" value="C:RAVE complex"/>
    <property type="evidence" value="ECO:0007669"/>
    <property type="project" value="TreeGrafter"/>
</dbReference>
<dbReference type="OrthoDB" id="66510at2759"/>
<dbReference type="STRING" id="307972.A0A2G8K3X2"/>
<evidence type="ECO:0000256" key="1">
    <source>
        <dbReference type="ARBA" id="ARBA00005535"/>
    </source>
</evidence>
<dbReference type="PANTHER" id="PTHR13618">
    <property type="entry name" value="LEUCINE ZIPPER CONTAINING TRANSCRIPTION FACTOR LZF1"/>
    <property type="match status" value="1"/>
</dbReference>
<evidence type="ECO:0008006" key="4">
    <source>
        <dbReference type="Google" id="ProtNLM"/>
    </source>
</evidence>
<accession>A0A2G8K3X2</accession>
<evidence type="ECO:0000313" key="2">
    <source>
        <dbReference type="EMBL" id="PIK42716.1"/>
    </source>
</evidence>